<name>A0A3R5XTB9_ORNRH</name>
<evidence type="ECO:0000256" key="7">
    <source>
        <dbReference type="ARBA" id="ARBA00023136"/>
    </source>
</evidence>
<dbReference type="InterPro" id="IPR007227">
    <property type="entry name" value="Cell_shape_determining_MreD"/>
</dbReference>
<comment type="subcellular location">
    <subcellularLocation>
        <location evidence="1">Cell membrane</location>
        <topology evidence="1">Multi-pass membrane protein</topology>
    </subcellularLocation>
</comment>
<evidence type="ECO:0000256" key="6">
    <source>
        <dbReference type="ARBA" id="ARBA00022989"/>
    </source>
</evidence>
<keyword evidence="7 8" id="KW-0472">Membrane</keyword>
<keyword evidence="3" id="KW-1003">Cell membrane</keyword>
<dbReference type="AlphaFoldDB" id="A0A3R5XTB9"/>
<keyword evidence="5" id="KW-0133">Cell shape</keyword>
<evidence type="ECO:0000256" key="8">
    <source>
        <dbReference type="SAM" id="Phobius"/>
    </source>
</evidence>
<dbReference type="GO" id="GO:0008360">
    <property type="term" value="P:regulation of cell shape"/>
    <property type="evidence" value="ECO:0007669"/>
    <property type="project" value="UniProtKB-KW"/>
</dbReference>
<reference evidence="9 10" key="1">
    <citation type="submission" date="2019-01" db="EMBL/GenBank/DDBJ databases">
        <title>Whole Genome of Ornithobacterium rhinotracheale FARPER-174b.</title>
        <authorList>
            <person name="Tataje-Lavanda L.A."/>
            <person name="Montalvan A."/>
            <person name="Montesinos R."/>
            <person name="Zimic M."/>
            <person name="Fernandez-Sanchez M."/>
            <person name="Fernandez-Diaz M."/>
        </authorList>
    </citation>
    <scope>NUCLEOTIDE SEQUENCE [LARGE SCALE GENOMIC DNA]</scope>
    <source>
        <strain evidence="9 10">FARPER-174b</strain>
    </source>
</reference>
<evidence type="ECO:0000256" key="4">
    <source>
        <dbReference type="ARBA" id="ARBA00022692"/>
    </source>
</evidence>
<evidence type="ECO:0000256" key="5">
    <source>
        <dbReference type="ARBA" id="ARBA00022960"/>
    </source>
</evidence>
<comment type="similarity">
    <text evidence="2">Belongs to the MreD family.</text>
</comment>
<proteinExistence type="inferred from homology"/>
<organism evidence="9 10">
    <name type="scientific">Ornithobacterium rhinotracheale</name>
    <dbReference type="NCBI Taxonomy" id="28251"/>
    <lineage>
        <taxon>Bacteria</taxon>
        <taxon>Pseudomonadati</taxon>
        <taxon>Bacteroidota</taxon>
        <taxon>Flavobacteriia</taxon>
        <taxon>Flavobacteriales</taxon>
        <taxon>Weeksellaceae</taxon>
        <taxon>Ornithobacterium</taxon>
    </lineage>
</organism>
<evidence type="ECO:0000313" key="9">
    <source>
        <dbReference type="EMBL" id="QAR29943.1"/>
    </source>
</evidence>
<dbReference type="RefSeq" id="WP_128500458.1">
    <property type="nucleotide sequence ID" value="NZ_CP035107.1"/>
</dbReference>
<dbReference type="NCBIfam" id="TIGR03426">
    <property type="entry name" value="shape_MreD"/>
    <property type="match status" value="1"/>
</dbReference>
<feature type="transmembrane region" description="Helical" evidence="8">
    <location>
        <begin position="105"/>
        <end position="127"/>
    </location>
</feature>
<keyword evidence="6 8" id="KW-1133">Transmembrane helix</keyword>
<sequence length="172" mass="19610">MVQSSLANVGKMIFFILLQVLIFNNINFWGYANPYIYILFILTLPSSTNRYALLLYAFAIGFAIDVFEHTGGVNAFATVLVAYLRNPLINLLSNQNVDELGTSKFANFSFLQWSVYIVVLILIQHLSIDLIESLQWHNFWLIVERSLIGTLISIILSAIYILSFPPKRQSEI</sequence>
<gene>
    <name evidence="9" type="primary">mreD</name>
    <name evidence="9" type="ORF">EQP59_00485</name>
</gene>
<evidence type="ECO:0000256" key="1">
    <source>
        <dbReference type="ARBA" id="ARBA00004651"/>
    </source>
</evidence>
<dbReference type="GO" id="GO:0005886">
    <property type="term" value="C:plasma membrane"/>
    <property type="evidence" value="ECO:0007669"/>
    <property type="project" value="UniProtKB-SubCell"/>
</dbReference>
<dbReference type="EMBL" id="CP035107">
    <property type="protein sequence ID" value="QAR29943.1"/>
    <property type="molecule type" value="Genomic_DNA"/>
</dbReference>
<evidence type="ECO:0000256" key="3">
    <source>
        <dbReference type="ARBA" id="ARBA00022475"/>
    </source>
</evidence>
<feature type="transmembrane region" description="Helical" evidence="8">
    <location>
        <begin position="139"/>
        <end position="162"/>
    </location>
</feature>
<dbReference type="Proteomes" id="UP000287701">
    <property type="component" value="Chromosome"/>
</dbReference>
<keyword evidence="4 8" id="KW-0812">Transmembrane</keyword>
<feature type="transmembrane region" description="Helical" evidence="8">
    <location>
        <begin position="12"/>
        <end position="31"/>
    </location>
</feature>
<protein>
    <submittedName>
        <fullName evidence="9">Rod shape-determining protein MreD</fullName>
    </submittedName>
</protein>
<evidence type="ECO:0000313" key="10">
    <source>
        <dbReference type="Proteomes" id="UP000287701"/>
    </source>
</evidence>
<feature type="transmembrane region" description="Helical" evidence="8">
    <location>
        <begin position="51"/>
        <end position="84"/>
    </location>
</feature>
<evidence type="ECO:0000256" key="2">
    <source>
        <dbReference type="ARBA" id="ARBA00007776"/>
    </source>
</evidence>
<accession>A0A3R5XTB9</accession>
<dbReference type="OrthoDB" id="1132160at2"/>